<comment type="caution">
    <text evidence="4">The sequence shown here is derived from an EMBL/GenBank/DDBJ whole genome shotgun (WGS) entry which is preliminary data.</text>
</comment>
<dbReference type="Proteomes" id="UP000729913">
    <property type="component" value="Unassembled WGS sequence"/>
</dbReference>
<dbReference type="InterPro" id="IPR000215">
    <property type="entry name" value="Serpin_fam"/>
</dbReference>
<dbReference type="GO" id="GO:0005615">
    <property type="term" value="C:extracellular space"/>
    <property type="evidence" value="ECO:0007669"/>
    <property type="project" value="InterPro"/>
</dbReference>
<dbReference type="SMART" id="SM00093">
    <property type="entry name" value="SERPIN"/>
    <property type="match status" value="1"/>
</dbReference>
<dbReference type="PROSITE" id="PS00284">
    <property type="entry name" value="SERPIN"/>
    <property type="match status" value="1"/>
</dbReference>
<sequence length="480" mass="54397">MVKINLVVILLLCTVSINSEHRQSIKSWNDHVNRHLSRGVEKFAAALNKAIDANRIKDDNKNVVFSPLNVVGLLAVMLLGSEGKSNETLCSFGFNNDQVISKDSEFLHHMFGNLINSIQSGNEASRVKIPELVSANRIFVQNGYSIRPNYAAFIRDVYNYNVTQVDFHDSFVTKDTINNWIKSASRGKINNLLQEPPSDLTEILIAQPFYLESGKTVEVDMMKINNQFLYGSFPRHSTRHFRGTPALGADIVGLPYKVQTVDGSKSEVTMFIVLPHPDVPLSEILSRFTRHNIEYYLDYTMIFYDCTVELPKMKLSSTLNLRDTLQSLGFTSMFNPKSANLGLMSTGRSKSFTDEPLNISKIRTENLNNEEDLSSPANFQEYVKTKNFSSYGLDELRESKNFDNPSLHVTRADHKVEIDISERDTEAAAVAHMVVSYRSNQYTPVFVKCNRPFLLLIRHEPSGLISFWGDVRKPTPSYEQ</sequence>
<dbReference type="PANTHER" id="PTHR11461">
    <property type="entry name" value="SERINE PROTEASE INHIBITOR, SERPIN"/>
    <property type="match status" value="1"/>
</dbReference>
<feature type="domain" description="Serpin" evidence="3">
    <location>
        <begin position="54"/>
        <end position="474"/>
    </location>
</feature>
<dbReference type="EMBL" id="JAAOIC020000043">
    <property type="protein sequence ID" value="KAG8038507.1"/>
    <property type="molecule type" value="Genomic_DNA"/>
</dbReference>
<proteinExistence type="inferred from homology"/>
<dbReference type="InterPro" id="IPR023795">
    <property type="entry name" value="Serpin_CS"/>
</dbReference>
<evidence type="ECO:0000256" key="1">
    <source>
        <dbReference type="RuleBase" id="RU000411"/>
    </source>
</evidence>
<dbReference type="Pfam" id="PF00079">
    <property type="entry name" value="Serpin"/>
    <property type="match status" value="2"/>
</dbReference>
<dbReference type="CDD" id="cd00172">
    <property type="entry name" value="serpin"/>
    <property type="match status" value="1"/>
</dbReference>
<feature type="chain" id="PRO_5035226624" description="Serpin domain-containing protein" evidence="2">
    <location>
        <begin position="20"/>
        <end position="480"/>
    </location>
</feature>
<evidence type="ECO:0000313" key="4">
    <source>
        <dbReference type="EMBL" id="KAG8038507.1"/>
    </source>
</evidence>
<evidence type="ECO:0000256" key="2">
    <source>
        <dbReference type="SAM" id="SignalP"/>
    </source>
</evidence>
<keyword evidence="5" id="KW-1185">Reference proteome</keyword>
<reference evidence="4" key="2">
    <citation type="submission" date="2021-04" db="EMBL/GenBank/DDBJ databases">
        <title>Genome-wide patterns of bracovirus chromosomal integration into multiple host tissues during parasitism.</title>
        <authorList>
            <person name="Chebbi M.A.C."/>
        </authorList>
    </citation>
    <scope>NUCLEOTIDE SEQUENCE</scope>
    <source>
        <tissue evidence="4">Whole body</tissue>
    </source>
</reference>
<name>A0A8J5URY5_9HYME</name>
<dbReference type="InterPro" id="IPR023796">
    <property type="entry name" value="Serpin_dom"/>
</dbReference>
<organism evidence="4 5">
    <name type="scientific">Cotesia typhae</name>
    <dbReference type="NCBI Taxonomy" id="2053667"/>
    <lineage>
        <taxon>Eukaryota</taxon>
        <taxon>Metazoa</taxon>
        <taxon>Ecdysozoa</taxon>
        <taxon>Arthropoda</taxon>
        <taxon>Hexapoda</taxon>
        <taxon>Insecta</taxon>
        <taxon>Pterygota</taxon>
        <taxon>Neoptera</taxon>
        <taxon>Endopterygota</taxon>
        <taxon>Hymenoptera</taxon>
        <taxon>Apocrita</taxon>
        <taxon>Ichneumonoidea</taxon>
        <taxon>Braconidae</taxon>
        <taxon>Microgastrinae</taxon>
        <taxon>Cotesia</taxon>
    </lineage>
</organism>
<dbReference type="OrthoDB" id="9518664at2759"/>
<keyword evidence="2" id="KW-0732">Signal</keyword>
<reference evidence="4" key="1">
    <citation type="submission" date="2020-03" db="EMBL/GenBank/DDBJ databases">
        <authorList>
            <person name="Chebbi M.A."/>
            <person name="Drezen J.M."/>
        </authorList>
    </citation>
    <scope>NUCLEOTIDE SEQUENCE</scope>
    <source>
        <tissue evidence="4">Whole body</tissue>
    </source>
</reference>
<gene>
    <name evidence="4" type="ORF">G9C98_006203</name>
</gene>
<dbReference type="PANTHER" id="PTHR11461:SF342">
    <property type="entry name" value="SERINE PROTEASE INHIBITOR 28DC"/>
    <property type="match status" value="1"/>
</dbReference>
<evidence type="ECO:0000259" key="3">
    <source>
        <dbReference type="SMART" id="SM00093"/>
    </source>
</evidence>
<feature type="signal peptide" evidence="2">
    <location>
        <begin position="1"/>
        <end position="19"/>
    </location>
</feature>
<protein>
    <recommendedName>
        <fullName evidence="3">Serpin domain-containing protein</fullName>
    </recommendedName>
</protein>
<accession>A0A8J5URY5</accession>
<comment type="similarity">
    <text evidence="1">Belongs to the serpin family.</text>
</comment>
<dbReference type="GO" id="GO:0004867">
    <property type="term" value="F:serine-type endopeptidase inhibitor activity"/>
    <property type="evidence" value="ECO:0007669"/>
    <property type="project" value="InterPro"/>
</dbReference>
<evidence type="ECO:0000313" key="5">
    <source>
        <dbReference type="Proteomes" id="UP000729913"/>
    </source>
</evidence>
<dbReference type="AlphaFoldDB" id="A0A8J5URY5"/>